<gene>
    <name evidence="2" type="primary">spt4</name>
    <name evidence="4" type="ORF">DFR85_07950</name>
</gene>
<comment type="subunit">
    <text evidence="2">Heterodimer composed of Spt4 and Spt5.</text>
</comment>
<dbReference type="HAMAP" id="MF_00949">
    <property type="entry name" value="Spt4_arch"/>
    <property type="match status" value="1"/>
</dbReference>
<dbReference type="PANTHER" id="PTHR40704">
    <property type="entry name" value="TRANSCRIPTION ELONGATION FACTOR SPT4"/>
    <property type="match status" value="1"/>
</dbReference>
<keyword evidence="1 2" id="KW-0804">Transcription</keyword>
<keyword evidence="4" id="KW-0238">DNA-binding</keyword>
<dbReference type="SMART" id="SM01389">
    <property type="entry name" value="Spt4"/>
    <property type="match status" value="1"/>
</dbReference>
<accession>A0A2U9IER6</accession>
<dbReference type="InterPro" id="IPR022800">
    <property type="entry name" value="Spt4/RpoE2_Znf"/>
</dbReference>
<feature type="domain" description="Spt4/RpoE2 zinc finger" evidence="3">
    <location>
        <begin position="7"/>
        <end position="66"/>
    </location>
</feature>
<dbReference type="GO" id="GO:0006355">
    <property type="term" value="P:regulation of DNA-templated transcription"/>
    <property type="evidence" value="ECO:0007669"/>
    <property type="project" value="UniProtKB-UniRule"/>
</dbReference>
<evidence type="ECO:0000313" key="4">
    <source>
        <dbReference type="EMBL" id="AWR94538.1"/>
    </source>
</evidence>
<organism evidence="4 5">
    <name type="scientific">Acidianus brierleyi</name>
    <dbReference type="NCBI Taxonomy" id="41673"/>
    <lineage>
        <taxon>Archaea</taxon>
        <taxon>Thermoproteota</taxon>
        <taxon>Thermoprotei</taxon>
        <taxon>Sulfolobales</taxon>
        <taxon>Sulfolobaceae</taxon>
        <taxon>Acidianus</taxon>
    </lineage>
</organism>
<sequence>MRMANILKACKNCKALVPEDQDVCPICGGSSFTNDWEGMVIIIDNNSEISDLIGAKKPWKYAINLK</sequence>
<keyword evidence="2" id="KW-0805">Transcription regulation</keyword>
<dbReference type="SUPFAM" id="SSF63393">
    <property type="entry name" value="RNA polymerase subunits"/>
    <property type="match status" value="1"/>
</dbReference>
<reference evidence="4 5" key="1">
    <citation type="submission" date="2018-05" db="EMBL/GenBank/DDBJ databases">
        <title>Complete Genome Sequences of Extremely Thermoacidophilic, Metal-Mobilizing Type-Strain Members of the Archaeal Family Sulfolobaceae: Acidianus brierleyi DSM-1651T, Acidianus sulfidivorans DSM-18786T, Metallosphaera hakonensis DSM-7519T, and Metallosphaera prunae DSM-10039T.</title>
        <authorList>
            <person name="Counts J.A."/>
            <person name="Kelly R.M."/>
        </authorList>
    </citation>
    <scope>NUCLEOTIDE SEQUENCE [LARGE SCALE GENOMIC DNA]</scope>
    <source>
        <strain evidence="4 5">DSM 1651</strain>
    </source>
</reference>
<feature type="binding site" evidence="2">
    <location>
        <position position="27"/>
    </location>
    <ligand>
        <name>Zn(2+)</name>
        <dbReference type="ChEBI" id="CHEBI:29105"/>
    </ligand>
</feature>
<dbReference type="InterPro" id="IPR029040">
    <property type="entry name" value="RPABC4/Spt4"/>
</dbReference>
<dbReference type="OrthoDB" id="275101at2157"/>
<evidence type="ECO:0000256" key="2">
    <source>
        <dbReference type="HAMAP-Rule" id="MF_00949"/>
    </source>
</evidence>
<comment type="function">
    <text evidence="2">Stimulates transcription elongation.</text>
</comment>
<feature type="binding site" evidence="2">
    <location>
        <position position="10"/>
    </location>
    <ligand>
        <name>Zn(2+)</name>
        <dbReference type="ChEBI" id="CHEBI:29105"/>
    </ligand>
</feature>
<feature type="binding site" evidence="2">
    <location>
        <position position="24"/>
    </location>
    <ligand>
        <name>Zn(2+)</name>
        <dbReference type="ChEBI" id="CHEBI:29105"/>
    </ligand>
</feature>
<dbReference type="InterPro" id="IPR007178">
    <property type="entry name" value="Spt4_arch"/>
</dbReference>
<evidence type="ECO:0000313" key="5">
    <source>
        <dbReference type="Proteomes" id="UP000248044"/>
    </source>
</evidence>
<dbReference type="Gene3D" id="2.20.28.90">
    <property type="match status" value="1"/>
</dbReference>
<keyword evidence="2" id="KW-0479">Metal-binding</keyword>
<keyword evidence="5" id="KW-1185">Reference proteome</keyword>
<dbReference type="Proteomes" id="UP000248044">
    <property type="component" value="Chromosome"/>
</dbReference>
<dbReference type="GO" id="GO:0003677">
    <property type="term" value="F:DNA binding"/>
    <property type="evidence" value="ECO:0007669"/>
    <property type="project" value="UniProtKB-KW"/>
</dbReference>
<proteinExistence type="inferred from homology"/>
<protein>
    <recommendedName>
        <fullName evidence="2">Transcription elongation factor Spt4</fullName>
    </recommendedName>
</protein>
<evidence type="ECO:0000256" key="1">
    <source>
        <dbReference type="ARBA" id="ARBA00023163"/>
    </source>
</evidence>
<dbReference type="NCBIfam" id="NF041664">
    <property type="entry name" value="RNAP_arch_Epp"/>
    <property type="match status" value="1"/>
</dbReference>
<dbReference type="PANTHER" id="PTHR40704:SF1">
    <property type="entry name" value="TRANSCRIPTION ELONGATION FACTOR SPT4"/>
    <property type="match status" value="1"/>
</dbReference>
<dbReference type="AlphaFoldDB" id="A0A2U9IER6"/>
<dbReference type="KEGG" id="abri:DFR85_07950"/>
<name>A0A2U9IER6_9CREN</name>
<keyword evidence="2" id="KW-0862">Zinc</keyword>
<dbReference type="InterPro" id="IPR038589">
    <property type="entry name" value="Spt4_dom_sf"/>
</dbReference>
<dbReference type="GO" id="GO:0008270">
    <property type="term" value="F:zinc ion binding"/>
    <property type="evidence" value="ECO:0007669"/>
    <property type="project" value="UniProtKB-UniRule"/>
</dbReference>
<evidence type="ECO:0000259" key="3">
    <source>
        <dbReference type="SMART" id="SM01389"/>
    </source>
</evidence>
<dbReference type="EMBL" id="CP029289">
    <property type="protein sequence ID" value="AWR94538.1"/>
    <property type="molecule type" value="Genomic_DNA"/>
</dbReference>
<comment type="similarity">
    <text evidence="2">Belongs to the archaeal Spt4 family.</text>
</comment>
<feature type="binding site" evidence="2">
    <location>
        <position position="13"/>
    </location>
    <ligand>
        <name>Zn(2+)</name>
        <dbReference type="ChEBI" id="CHEBI:29105"/>
    </ligand>
</feature>
<dbReference type="Pfam" id="PF06093">
    <property type="entry name" value="Spt4"/>
    <property type="match status" value="1"/>
</dbReference>